<accession>A0A1X7KER5</accession>
<organism evidence="1 2">
    <name type="scientific">Paraburkholderia susongensis</name>
    <dbReference type="NCBI Taxonomy" id="1515439"/>
    <lineage>
        <taxon>Bacteria</taxon>
        <taxon>Pseudomonadati</taxon>
        <taxon>Pseudomonadota</taxon>
        <taxon>Betaproteobacteria</taxon>
        <taxon>Burkholderiales</taxon>
        <taxon>Burkholderiaceae</taxon>
        <taxon>Paraburkholderia</taxon>
    </lineage>
</organism>
<evidence type="ECO:0000313" key="2">
    <source>
        <dbReference type="Proteomes" id="UP000193228"/>
    </source>
</evidence>
<proteinExistence type="predicted"/>
<evidence type="ECO:0000313" key="1">
    <source>
        <dbReference type="EMBL" id="SMG39801.1"/>
    </source>
</evidence>
<keyword evidence="2" id="KW-1185">Reference proteome</keyword>
<dbReference type="EMBL" id="FXAT01000003">
    <property type="protein sequence ID" value="SMG39801.1"/>
    <property type="molecule type" value="Genomic_DNA"/>
</dbReference>
<sequence length="567" mass="63132">MRSGYVRVSEKRTIEMLLPNVESLSKTLTNLRVESEKQIVSGSVDDVLKEGFWLVNPQLSASKKAALQEVEVAARLVKSIEARTFWSRLWLRKEYSQALERQRDVASKRSKQVEVEEAELRKYELANRLGAVKKVEQSDRSSNHLREIRRLEKKLSDMVPVYTEAILQHGNTALGFEYQEPLLPSGPMQLDLVYVTQQLGDLEEFARRELPKRVAQASISKKALEIHSEFLAVNCANDVSGSDSSAYAHASAEGITRQLKPAATPTATDPQDRLQAAFRAAVMPGSFVRPDAWITFWTAIKATTDYHAKAYGAGYAEDAFAIDWCNAWEQQIRAWGPDLCAALGLPDGYVHAVRGTFLNKKAETRTGADIMLALCTKFGDSVRVRLAFIQFKRDERKTDRIDVWQNGVRQFQCLEKLHRPDLGSFSMHALLSVRNSGLASIPAVEILKSKAAINRSYGFTEKTSATTWTATGCDVDWRDCGESFPTLLTGALCGKATASFDGVQAAFKWLSDNSGLKSTELPPYMIFQAIGENARALTKSMELEGQRWAKVLGLSIDSPSRGMSFGR</sequence>
<name>A0A1X7KER5_9BURK</name>
<dbReference type="Proteomes" id="UP000193228">
    <property type="component" value="Unassembled WGS sequence"/>
</dbReference>
<protein>
    <submittedName>
        <fullName evidence="1">Uncharacterized protein</fullName>
    </submittedName>
</protein>
<gene>
    <name evidence="1" type="ORF">SAMN06265784_103709</name>
</gene>
<dbReference type="AlphaFoldDB" id="A0A1X7KER5"/>
<reference evidence="2" key="1">
    <citation type="submission" date="2017-04" db="EMBL/GenBank/DDBJ databases">
        <authorList>
            <person name="Varghese N."/>
            <person name="Submissions S."/>
        </authorList>
    </citation>
    <scope>NUCLEOTIDE SEQUENCE [LARGE SCALE GENOMIC DNA]</scope>
    <source>
        <strain evidence="2">LMG 29540</strain>
    </source>
</reference>